<sequence>MRQVYFDGEPTPFVDADRRILFCLAGSPPDRNGSDWEGDVSVPAAEAMTGAAIDIYTVPRWQRKRAAGEATPRRGGHAAKSVGASMGGGQVKPQNLAHSPRLLAIFAVLFALKCFERISGYTNSIFMAFAPDLWKFYRDTLDAVCAHDPDIIRNFSAKFSVFSTATFNFGPRTVTFPHIDFRNLAWGWCAITALGNYDPDRGGHLVLWDLKLIIRFPPGSTILIPSAILRHSNTNIGRHETRFSFTQFTPAGLFRWVYNNFRTDKDINTSKHTSAAEHEQRKQDRRRRWAEGIKMYRTWQGDVRTL</sequence>
<name>A0AAW0AZ14_9AGAR</name>
<evidence type="ECO:0000313" key="3">
    <source>
        <dbReference type="Proteomes" id="UP001362999"/>
    </source>
</evidence>
<dbReference type="Proteomes" id="UP001362999">
    <property type="component" value="Unassembled WGS sequence"/>
</dbReference>
<accession>A0AAW0AZ14</accession>
<dbReference type="AlphaFoldDB" id="A0AAW0AZ14"/>
<evidence type="ECO:0000256" key="1">
    <source>
        <dbReference type="SAM" id="MobiDB-lite"/>
    </source>
</evidence>
<proteinExistence type="predicted"/>
<dbReference type="EMBL" id="JAWWNJ010000046">
    <property type="protein sequence ID" value="KAK7018530.1"/>
    <property type="molecule type" value="Genomic_DNA"/>
</dbReference>
<evidence type="ECO:0000313" key="2">
    <source>
        <dbReference type="EMBL" id="KAK7018530.1"/>
    </source>
</evidence>
<dbReference type="Gene3D" id="3.60.130.30">
    <property type="match status" value="1"/>
</dbReference>
<protein>
    <submittedName>
        <fullName evidence="2">Uncharacterized protein</fullName>
    </submittedName>
</protein>
<gene>
    <name evidence="2" type="ORF">R3P38DRAFT_3320223</name>
</gene>
<feature type="region of interest" description="Disordered" evidence="1">
    <location>
        <begin position="66"/>
        <end position="87"/>
    </location>
</feature>
<reference evidence="2 3" key="1">
    <citation type="journal article" date="2024" name="J Genomics">
        <title>Draft genome sequencing and assembly of Favolaschia claudopus CIRM-BRFM 2984 isolated from oak limbs.</title>
        <authorList>
            <person name="Navarro D."/>
            <person name="Drula E."/>
            <person name="Chaduli D."/>
            <person name="Cazenave R."/>
            <person name="Ahrendt S."/>
            <person name="Wang J."/>
            <person name="Lipzen A."/>
            <person name="Daum C."/>
            <person name="Barry K."/>
            <person name="Grigoriev I.V."/>
            <person name="Favel A."/>
            <person name="Rosso M.N."/>
            <person name="Martin F."/>
        </authorList>
    </citation>
    <scope>NUCLEOTIDE SEQUENCE [LARGE SCALE GENOMIC DNA]</scope>
    <source>
        <strain evidence="2 3">CIRM-BRFM 2984</strain>
    </source>
</reference>
<comment type="caution">
    <text evidence="2">The sequence shown here is derived from an EMBL/GenBank/DDBJ whole genome shotgun (WGS) entry which is preliminary data.</text>
</comment>
<organism evidence="2 3">
    <name type="scientific">Favolaschia claudopus</name>
    <dbReference type="NCBI Taxonomy" id="2862362"/>
    <lineage>
        <taxon>Eukaryota</taxon>
        <taxon>Fungi</taxon>
        <taxon>Dikarya</taxon>
        <taxon>Basidiomycota</taxon>
        <taxon>Agaricomycotina</taxon>
        <taxon>Agaricomycetes</taxon>
        <taxon>Agaricomycetidae</taxon>
        <taxon>Agaricales</taxon>
        <taxon>Marasmiineae</taxon>
        <taxon>Mycenaceae</taxon>
        <taxon>Favolaschia</taxon>
    </lineage>
</organism>
<keyword evidence="3" id="KW-1185">Reference proteome</keyword>